<keyword evidence="4" id="KW-1185">Reference proteome</keyword>
<dbReference type="KEGG" id="dfo:Dform_02192"/>
<dbReference type="Pfam" id="PF01796">
    <property type="entry name" value="OB_ChsH2_C"/>
    <property type="match status" value="1"/>
</dbReference>
<dbReference type="Proteomes" id="UP000185934">
    <property type="component" value="Chromosome"/>
</dbReference>
<evidence type="ECO:0000259" key="1">
    <source>
        <dbReference type="Pfam" id="PF01796"/>
    </source>
</evidence>
<dbReference type="AlphaFoldDB" id="A0A1P8FAK1"/>
<dbReference type="Gene3D" id="6.10.30.10">
    <property type="match status" value="1"/>
</dbReference>
<dbReference type="InterPro" id="IPR012340">
    <property type="entry name" value="NA-bd_OB-fold"/>
</dbReference>
<sequence>MAIKLSFKEYDTALREGRLLGLKCGCGDILCPPRAVCPRCGDADLEVVQLSGRGKIASYTTLFVAAEGRDKELPYAMALVALEEGPYLIGRIDTDCPDKLDMSAIGKTVTTGHGVFGGDKYSAGEAAYPMFRFVTDQAYE</sequence>
<dbReference type="PANTHER" id="PTHR34075:SF5">
    <property type="entry name" value="BLR3430 PROTEIN"/>
    <property type="match status" value="1"/>
</dbReference>
<evidence type="ECO:0000259" key="2">
    <source>
        <dbReference type="Pfam" id="PF12172"/>
    </source>
</evidence>
<evidence type="ECO:0000313" key="4">
    <source>
        <dbReference type="Proteomes" id="UP000185934"/>
    </source>
</evidence>
<dbReference type="SUPFAM" id="SSF50249">
    <property type="entry name" value="Nucleic acid-binding proteins"/>
    <property type="match status" value="1"/>
</dbReference>
<proteinExistence type="predicted"/>
<accession>A0A1P8FAK1</accession>
<dbReference type="EMBL" id="CP018258">
    <property type="protein sequence ID" value="APV45495.1"/>
    <property type="molecule type" value="Genomic_DNA"/>
</dbReference>
<dbReference type="STRING" id="1839801.Dform_02192"/>
<dbReference type="PANTHER" id="PTHR34075">
    <property type="entry name" value="BLR3430 PROTEIN"/>
    <property type="match status" value="1"/>
</dbReference>
<dbReference type="InterPro" id="IPR002878">
    <property type="entry name" value="ChsH2_C"/>
</dbReference>
<dbReference type="OrthoDB" id="7595207at2"/>
<dbReference type="InterPro" id="IPR022002">
    <property type="entry name" value="ChsH2_Znr"/>
</dbReference>
<protein>
    <submittedName>
        <fullName evidence="3">Uncharacterized protein</fullName>
    </submittedName>
</protein>
<organism evidence="3 4">
    <name type="scientific">Dehalogenimonas formicexedens</name>
    <dbReference type="NCBI Taxonomy" id="1839801"/>
    <lineage>
        <taxon>Bacteria</taxon>
        <taxon>Bacillati</taxon>
        <taxon>Chloroflexota</taxon>
        <taxon>Dehalococcoidia</taxon>
        <taxon>Dehalococcoidales</taxon>
        <taxon>Dehalococcoidaceae</taxon>
        <taxon>Dehalogenimonas</taxon>
    </lineage>
</organism>
<reference evidence="4" key="1">
    <citation type="submission" date="2016-11" db="EMBL/GenBank/DDBJ databases">
        <title>Dehalogenimonas formicexedens sp. nov., a chlorinated alkane respiring bacterium isolated from contaminated groundwater.</title>
        <authorList>
            <person name="Key T.A."/>
            <person name="Bowman K.S."/>
            <person name="Lee I."/>
            <person name="Chun J."/>
            <person name="Albuquerque L."/>
            <person name="da Costa M.S."/>
            <person name="Rainey F.A."/>
            <person name="Moe W.M."/>
        </authorList>
    </citation>
    <scope>NUCLEOTIDE SEQUENCE [LARGE SCALE GENOMIC DNA]</scope>
    <source>
        <strain evidence="4">NSZ-14</strain>
    </source>
</reference>
<dbReference type="Pfam" id="PF12172">
    <property type="entry name" value="zf-ChsH2"/>
    <property type="match status" value="1"/>
</dbReference>
<evidence type="ECO:0000313" key="3">
    <source>
        <dbReference type="EMBL" id="APV45495.1"/>
    </source>
</evidence>
<dbReference type="RefSeq" id="WP_076004982.1">
    <property type="nucleotide sequence ID" value="NZ_CP018258.1"/>
</dbReference>
<gene>
    <name evidence="3" type="ORF">Dform_02192</name>
</gene>
<feature type="domain" description="ChsH2 C-terminal OB-fold" evidence="1">
    <location>
        <begin position="48"/>
        <end position="100"/>
    </location>
</feature>
<dbReference type="InterPro" id="IPR052513">
    <property type="entry name" value="Thioester_dehydratase-like"/>
</dbReference>
<name>A0A1P8FAK1_9CHLR</name>
<feature type="domain" description="ChsH2 rubredoxin-like zinc ribbon" evidence="2">
    <location>
        <begin position="13"/>
        <end position="46"/>
    </location>
</feature>